<dbReference type="InterPro" id="IPR050300">
    <property type="entry name" value="GDXG_lipolytic_enzyme"/>
</dbReference>
<dbReference type="SUPFAM" id="SSF53474">
    <property type="entry name" value="alpha/beta-Hydrolases"/>
    <property type="match status" value="1"/>
</dbReference>
<dbReference type="InterPro" id="IPR049492">
    <property type="entry name" value="BD-FAE-like_dom"/>
</dbReference>
<sequence>MNLFMTLLISIINEYNKSTYITQCSVEIKRSIKIMKKFLKIFKWMVIIMTASIVLFITVNHFNPAPLLKVTGGFLGAEYSYDERVEQTEEVLSDNTKIYRNVAYASNYPNNYLDIFVPEGDTTTTRPVLFNIHGGGYAWGDKVDNEEFVQHFVDEGYIVVSMNYALSPDYLYPVPIIQATEALEYVAENAKKYGIDNNNFVISGESAGGQLAGQLTIIQTNNEYAEKYGFKVTKDITIKGVILNCALIDIKRVDNTGFAFTNWLFDGMIRAYFDSNEFESTSEVAEANVIENVNVDFPSTYLTEGTFATFTDQALDFEEKLSSLGIDVTLYITPEESNLAHSYNGDFSTEEARYNIAQELDFMKKVTQ</sequence>
<reference evidence="4 5" key="1">
    <citation type="submission" date="2019-11" db="EMBL/GenBank/DDBJ databases">
        <title>Whole Genome Sequencing and Comparative Genomic Analyses of Lysinibacillus pakistanensis LZH-9, a Halotolerant Strain with Excellent COD Removal Capability.</title>
        <authorList>
            <person name="Zhou H."/>
        </authorList>
    </citation>
    <scope>NUCLEOTIDE SEQUENCE [LARGE SCALE GENOMIC DNA]</scope>
    <source>
        <strain evidence="4 5">LZH-9</strain>
    </source>
</reference>
<dbReference type="Pfam" id="PF20434">
    <property type="entry name" value="BD-FAE"/>
    <property type="match status" value="1"/>
</dbReference>
<dbReference type="InterPro" id="IPR029058">
    <property type="entry name" value="AB_hydrolase_fold"/>
</dbReference>
<keyword evidence="2" id="KW-1133">Transmembrane helix</keyword>
<keyword evidence="2" id="KW-0472">Membrane</keyword>
<dbReference type="Gene3D" id="3.40.50.1820">
    <property type="entry name" value="alpha/beta hydrolase"/>
    <property type="match status" value="1"/>
</dbReference>
<dbReference type="PANTHER" id="PTHR48081:SF6">
    <property type="entry name" value="PEPTIDASE S9 PROLYL OLIGOPEPTIDASE CATALYTIC DOMAIN-CONTAINING PROTEIN"/>
    <property type="match status" value="1"/>
</dbReference>
<evidence type="ECO:0000256" key="2">
    <source>
        <dbReference type="SAM" id="Phobius"/>
    </source>
</evidence>
<keyword evidence="5" id="KW-1185">Reference proteome</keyword>
<protein>
    <submittedName>
        <fullName evidence="4">Alpha/beta hydrolase fold domain-containing protein</fullName>
    </submittedName>
</protein>
<evidence type="ECO:0000259" key="3">
    <source>
        <dbReference type="Pfam" id="PF20434"/>
    </source>
</evidence>
<evidence type="ECO:0000313" key="5">
    <source>
        <dbReference type="Proteomes" id="UP000373269"/>
    </source>
</evidence>
<accession>A0ABX6DEZ3</accession>
<proteinExistence type="predicted"/>
<organism evidence="4 5">
    <name type="scientific">Lysinibacillus pakistanensis</name>
    <dbReference type="NCBI Taxonomy" id="759811"/>
    <lineage>
        <taxon>Bacteria</taxon>
        <taxon>Bacillati</taxon>
        <taxon>Bacillota</taxon>
        <taxon>Bacilli</taxon>
        <taxon>Bacillales</taxon>
        <taxon>Bacillaceae</taxon>
        <taxon>Lysinibacillus</taxon>
    </lineage>
</organism>
<keyword evidence="2" id="KW-0812">Transmembrane</keyword>
<dbReference type="GO" id="GO:0016787">
    <property type="term" value="F:hydrolase activity"/>
    <property type="evidence" value="ECO:0007669"/>
    <property type="project" value="UniProtKB-KW"/>
</dbReference>
<evidence type="ECO:0000256" key="1">
    <source>
        <dbReference type="ARBA" id="ARBA00022801"/>
    </source>
</evidence>
<dbReference type="PANTHER" id="PTHR48081">
    <property type="entry name" value="AB HYDROLASE SUPERFAMILY PROTEIN C4A8.06C"/>
    <property type="match status" value="1"/>
</dbReference>
<feature type="domain" description="BD-FAE-like" evidence="3">
    <location>
        <begin position="113"/>
        <end position="306"/>
    </location>
</feature>
<gene>
    <name evidence="4" type="ORF">GDS87_16400</name>
</gene>
<name>A0ABX6DEZ3_9BACI</name>
<keyword evidence="1 4" id="KW-0378">Hydrolase</keyword>
<feature type="transmembrane region" description="Helical" evidence="2">
    <location>
        <begin position="41"/>
        <end position="59"/>
    </location>
</feature>
<evidence type="ECO:0000313" key="4">
    <source>
        <dbReference type="EMBL" id="QGG52417.1"/>
    </source>
</evidence>
<dbReference type="Proteomes" id="UP000373269">
    <property type="component" value="Chromosome"/>
</dbReference>
<dbReference type="EMBL" id="CP045835">
    <property type="protein sequence ID" value="QGG52417.1"/>
    <property type="molecule type" value="Genomic_DNA"/>
</dbReference>